<keyword evidence="6" id="KW-1185">Reference proteome</keyword>
<dbReference type="OrthoDB" id="433755at2759"/>
<evidence type="ECO:0000313" key="5">
    <source>
        <dbReference type="EMBL" id="KAB0802973.1"/>
    </source>
</evidence>
<gene>
    <name evidence="5" type="ORF">PPYR_05159</name>
</gene>
<dbReference type="EMBL" id="VVIM01000002">
    <property type="protein sequence ID" value="KAB0802973.1"/>
    <property type="molecule type" value="Genomic_DNA"/>
</dbReference>
<protein>
    <recommendedName>
        <fullName evidence="3">FHA domain-containing protein</fullName>
    </recommendedName>
</protein>
<dbReference type="SUPFAM" id="SSF49879">
    <property type="entry name" value="SMAD/FHA domain"/>
    <property type="match status" value="1"/>
</dbReference>
<feature type="compositionally biased region" description="Basic residues" evidence="2">
    <location>
        <begin position="782"/>
        <end position="791"/>
    </location>
</feature>
<feature type="compositionally biased region" description="Basic and acidic residues" evidence="2">
    <location>
        <begin position="792"/>
        <end position="814"/>
    </location>
</feature>
<feature type="region of interest" description="Disordered" evidence="2">
    <location>
        <begin position="755"/>
        <end position="837"/>
    </location>
</feature>
<keyword evidence="1" id="KW-0175">Coiled coil</keyword>
<dbReference type="Pfam" id="PF00498">
    <property type="entry name" value="FHA"/>
    <property type="match status" value="1"/>
</dbReference>
<feature type="region of interest" description="Disordered" evidence="2">
    <location>
        <begin position="70"/>
        <end position="89"/>
    </location>
</feature>
<dbReference type="Proteomes" id="UP000327044">
    <property type="component" value="Unassembled WGS sequence"/>
</dbReference>
<dbReference type="PROSITE" id="PS50006">
    <property type="entry name" value="FHA_DOMAIN"/>
    <property type="match status" value="1"/>
</dbReference>
<dbReference type="EMBL" id="GEZM01062625">
    <property type="protein sequence ID" value="JAV69576.1"/>
    <property type="molecule type" value="Transcribed_RNA"/>
</dbReference>
<dbReference type="PANTHER" id="PTHR23308">
    <property type="entry name" value="NUCLEAR INHIBITOR OF PROTEIN PHOSPHATASE-1"/>
    <property type="match status" value="1"/>
</dbReference>
<evidence type="ECO:0000259" key="3">
    <source>
        <dbReference type="PROSITE" id="PS50006"/>
    </source>
</evidence>
<dbReference type="FunCoup" id="A0A1Y1LDD3">
    <property type="interactions" value="1599"/>
</dbReference>
<feature type="compositionally biased region" description="Basic and acidic residues" evidence="2">
    <location>
        <begin position="827"/>
        <end position="837"/>
    </location>
</feature>
<evidence type="ECO:0000313" key="6">
    <source>
        <dbReference type="Proteomes" id="UP000327044"/>
    </source>
</evidence>
<feature type="compositionally biased region" description="Polar residues" evidence="2">
    <location>
        <begin position="8"/>
        <end position="18"/>
    </location>
</feature>
<dbReference type="AlphaFoldDB" id="A0A1Y1LDD3"/>
<dbReference type="SMART" id="SM00240">
    <property type="entry name" value="FHA"/>
    <property type="match status" value="1"/>
</dbReference>
<sequence length="837" mass="95231">MEAKAETESSQGVETNKTTFKKPILIGKIGRLPRKMLTSNTASPNTTDKCEIKVQSSEPALETIENSLSEQLVDPEQSPEPTSKPLKSPAEQLCENAQALPYKEPSWSGLPQQSDKDYTFEVLKSGVIVEQINLMKKPFWVFGRSVNCDIYMAHPTISRYHAVLQYRAVATEKDTAGFYIYDLNSTHGTFLNKRKLKPKMYAPVKVGHMLKLGFSTRSYVLSGPDEDKEEESALSLTELKRQRAEKLLKEEMDLKQAILKEEQDKEERRKRYEERGVDWGLGDDADEESDISENPFAQTNNEELYIDDPKKALRGFMEREGYSLEYDCTEQGFGQFLCKVELPLDDDNGHRIVAEVLHKGKKKEAVVQCALEACRILDRYGVLRQATHESRKRKARNWEENDYYDSDDDTFLDRTGAVEKKREKRMNAKIPQQPETYQSLLTKEKSINSQIKQIEKQLAAARSKSATSEEADEDSLDVFMKGLKETKLDKQMISKLKSDLAALKVEHVNVVKLVNLVKPADLPPLVPQYEESTDQAATTSVAKPKLPIFGKRKKIKVETPQKSTDKGNSGDEEEDGDDDTQGVDSQSQPNVVSNVAAETVGDIQECKSDAEAPAYIRIYRRVTKLEASLRTKSFPPTVSKYISQISEVLSEIKTVTEQSGLIQTDKNLIMAKNRKVIKHIDDLLESYDEDQLSKIGKEIKRLYLEIKSTAKMEDKVFSQFSVLEKKVNAISKEIINQINEYKEKSAKTASYINEATTTDEMQNSEDAEDGGNALTAEELERRKRKNQKRNQNRKEKSEIEKQRGYKEDAQKEDYNMWVPPDNQTGDGRTKLNEKYGY</sequence>
<feature type="domain" description="FHA" evidence="3">
    <location>
        <begin position="140"/>
        <end position="196"/>
    </location>
</feature>
<feature type="coiled-coil region" evidence="1">
    <location>
        <begin position="437"/>
        <end position="471"/>
    </location>
</feature>
<dbReference type="Gene3D" id="2.60.200.20">
    <property type="match status" value="1"/>
</dbReference>
<organism evidence="4">
    <name type="scientific">Photinus pyralis</name>
    <name type="common">Common eastern firefly</name>
    <name type="synonym">Lampyris pyralis</name>
    <dbReference type="NCBI Taxonomy" id="7054"/>
    <lineage>
        <taxon>Eukaryota</taxon>
        <taxon>Metazoa</taxon>
        <taxon>Ecdysozoa</taxon>
        <taxon>Arthropoda</taxon>
        <taxon>Hexapoda</taxon>
        <taxon>Insecta</taxon>
        <taxon>Pterygota</taxon>
        <taxon>Neoptera</taxon>
        <taxon>Endopterygota</taxon>
        <taxon>Coleoptera</taxon>
        <taxon>Polyphaga</taxon>
        <taxon>Elateriformia</taxon>
        <taxon>Elateroidea</taxon>
        <taxon>Lampyridae</taxon>
        <taxon>Lampyrinae</taxon>
        <taxon>Photinus</taxon>
    </lineage>
</organism>
<feature type="region of interest" description="Disordered" evidence="2">
    <location>
        <begin position="1"/>
        <end position="20"/>
    </location>
</feature>
<feature type="compositionally biased region" description="Basic and acidic residues" evidence="2">
    <location>
        <begin position="556"/>
        <end position="569"/>
    </location>
</feature>
<evidence type="ECO:0000256" key="1">
    <source>
        <dbReference type="SAM" id="Coils"/>
    </source>
</evidence>
<feature type="coiled-coil region" evidence="1">
    <location>
        <begin position="241"/>
        <end position="275"/>
    </location>
</feature>
<dbReference type="InterPro" id="IPR000253">
    <property type="entry name" value="FHA_dom"/>
</dbReference>
<proteinExistence type="predicted"/>
<evidence type="ECO:0000256" key="2">
    <source>
        <dbReference type="SAM" id="MobiDB-lite"/>
    </source>
</evidence>
<evidence type="ECO:0000313" key="4">
    <source>
        <dbReference type="EMBL" id="JAV69576.1"/>
    </source>
</evidence>
<name>A0A1Y1LDD3_PHOPY</name>
<accession>A0A1Y1LDD3</accession>
<reference evidence="5 6" key="2">
    <citation type="journal article" date="2018" name="Elife">
        <title>Firefly genomes illuminate parallel origins of bioluminescence in beetles.</title>
        <authorList>
            <person name="Fallon T.R."/>
            <person name="Lower S.E."/>
            <person name="Chang C.H."/>
            <person name="Bessho-Uehara M."/>
            <person name="Martin G.J."/>
            <person name="Bewick A.J."/>
            <person name="Behringer M."/>
            <person name="Debat H.J."/>
            <person name="Wong I."/>
            <person name="Day J.C."/>
            <person name="Suvorov A."/>
            <person name="Silva C.J."/>
            <person name="Stanger-Hall K.F."/>
            <person name="Hall D.W."/>
            <person name="Schmitz R.J."/>
            <person name="Nelson D.R."/>
            <person name="Lewis S.M."/>
            <person name="Shigenobu S."/>
            <person name="Bybee S.M."/>
            <person name="Larracuente A.M."/>
            <person name="Oba Y."/>
            <person name="Weng J.K."/>
        </authorList>
    </citation>
    <scope>NUCLEOTIDE SEQUENCE [LARGE SCALE GENOMIC DNA]</scope>
    <source>
        <strain evidence="5">1611_PpyrPB1</strain>
        <tissue evidence="5">Whole body</tissue>
    </source>
</reference>
<dbReference type="InterPro" id="IPR050923">
    <property type="entry name" value="Cell_Proc_Reg/RNA_Proc"/>
</dbReference>
<feature type="region of interest" description="Disordered" evidence="2">
    <location>
        <begin position="553"/>
        <end position="590"/>
    </location>
</feature>
<dbReference type="InParanoid" id="A0A1Y1LDD3"/>
<reference evidence="5" key="3">
    <citation type="submission" date="2019-08" db="EMBL/GenBank/DDBJ databases">
        <authorList>
            <consortium name="Photinus pyralis genome working group"/>
            <person name="Fallon T.R."/>
            <person name="Sander Lower S.E."/>
            <person name="Weng J.-K."/>
        </authorList>
    </citation>
    <scope>NUCLEOTIDE SEQUENCE</scope>
    <source>
        <strain evidence="5">1611_PpyrPB1</strain>
        <tissue evidence="5">Whole body</tissue>
    </source>
</reference>
<dbReference type="CDD" id="cd22677">
    <property type="entry name" value="FHA_Kanadaptin"/>
    <property type="match status" value="1"/>
</dbReference>
<feature type="compositionally biased region" description="Acidic residues" evidence="2">
    <location>
        <begin position="570"/>
        <end position="581"/>
    </location>
</feature>
<dbReference type="InterPro" id="IPR008984">
    <property type="entry name" value="SMAD_FHA_dom_sf"/>
</dbReference>
<reference evidence="4" key="1">
    <citation type="journal article" date="2016" name="Sci. Rep.">
        <title>Molecular characterization of firefly nuptial gifts: a multi-omics approach sheds light on postcopulatory sexual selection.</title>
        <authorList>
            <person name="Al-Wathiqui N."/>
            <person name="Fallon T.R."/>
            <person name="South A."/>
            <person name="Weng J.K."/>
            <person name="Lewis S.M."/>
        </authorList>
    </citation>
    <scope>NUCLEOTIDE SEQUENCE</scope>
</reference>
<dbReference type="CDD" id="cd19856">
    <property type="entry name" value="DSRM_Kanadaptin"/>
    <property type="match status" value="1"/>
</dbReference>